<dbReference type="PANTHER" id="PTHR24347">
    <property type="entry name" value="SERINE/THREONINE-PROTEIN KINASE"/>
    <property type="match status" value="1"/>
</dbReference>
<dbReference type="SMART" id="SM00220">
    <property type="entry name" value="S_TKc"/>
    <property type="match status" value="1"/>
</dbReference>
<dbReference type="InterPro" id="IPR011009">
    <property type="entry name" value="Kinase-like_dom_sf"/>
</dbReference>
<dbReference type="InterPro" id="IPR000719">
    <property type="entry name" value="Prot_kinase_dom"/>
</dbReference>
<gene>
    <name evidence="2" type="ORF">GMARGA_LOCUS22570</name>
</gene>
<evidence type="ECO:0000313" key="2">
    <source>
        <dbReference type="EMBL" id="CAG8798297.1"/>
    </source>
</evidence>
<accession>A0ABN7VTT4</accession>
<dbReference type="PROSITE" id="PS50011">
    <property type="entry name" value="PROTEIN_KINASE_DOM"/>
    <property type="match status" value="1"/>
</dbReference>
<evidence type="ECO:0000313" key="3">
    <source>
        <dbReference type="Proteomes" id="UP000789901"/>
    </source>
</evidence>
<protein>
    <submittedName>
        <fullName evidence="2">1998_t:CDS:1</fullName>
    </submittedName>
</protein>
<reference evidence="2 3" key="1">
    <citation type="submission" date="2021-06" db="EMBL/GenBank/DDBJ databases">
        <authorList>
            <person name="Kallberg Y."/>
            <person name="Tangrot J."/>
            <person name="Rosling A."/>
        </authorList>
    </citation>
    <scope>NUCLEOTIDE SEQUENCE [LARGE SCALE GENOMIC DNA]</scope>
    <source>
        <strain evidence="2 3">120-4 pot B 10/14</strain>
    </source>
</reference>
<evidence type="ECO:0000259" key="1">
    <source>
        <dbReference type="PROSITE" id="PS50011"/>
    </source>
</evidence>
<dbReference type="Proteomes" id="UP000789901">
    <property type="component" value="Unassembled WGS sequence"/>
</dbReference>
<dbReference type="Gene3D" id="1.10.510.10">
    <property type="entry name" value="Transferase(Phosphotransferase) domain 1"/>
    <property type="match status" value="1"/>
</dbReference>
<dbReference type="SUPFAM" id="SSF56112">
    <property type="entry name" value="Protein kinase-like (PK-like)"/>
    <property type="match status" value="1"/>
</dbReference>
<comment type="caution">
    <text evidence="2">The sequence shown here is derived from an EMBL/GenBank/DDBJ whole genome shotgun (WGS) entry which is preliminary data.</text>
</comment>
<name>A0ABN7VTT4_GIGMA</name>
<sequence>MGNHSSISSKPLVSFKQRLIKKHDRVKKGDDKYQNDITEIQREKEFRQRQITKNHYGDYIFDHRAPLKRGPFGTIHLAIVRPKKNDSSLKMVVVKVTPIAIKYYNRWFIGDKCVNEANAIKWNNEYVNNEAKTLSCLCHARWYMDRGAFYLIVDYHEGGSLADFIPPSGKDEVSTLCLMVQVFDAVKYIHDHNIAHCDINPENILISSNHKRLILTNFDHAQIECDDLIKDPDPSKFMKEMTGFYGPECDPREHIPFKGFKKADMYSLGVTIYVVLTYHLPFDPSQSIRHQSLLFPDYISLSAQHFIQNLLSIDPLRRMTISDCFNHSWLRIHDISGHRPKHSSNITNQSKKIHKKHFNHLNNHHIIHSRRNHLFSQKNCDINCTSI</sequence>
<keyword evidence="3" id="KW-1185">Reference proteome</keyword>
<dbReference type="EMBL" id="CAJVQB010021911">
    <property type="protein sequence ID" value="CAG8798297.1"/>
    <property type="molecule type" value="Genomic_DNA"/>
</dbReference>
<proteinExistence type="predicted"/>
<feature type="domain" description="Protein kinase" evidence="1">
    <location>
        <begin position="61"/>
        <end position="330"/>
    </location>
</feature>
<dbReference type="Pfam" id="PF00069">
    <property type="entry name" value="Pkinase"/>
    <property type="match status" value="1"/>
</dbReference>
<organism evidence="2 3">
    <name type="scientific">Gigaspora margarita</name>
    <dbReference type="NCBI Taxonomy" id="4874"/>
    <lineage>
        <taxon>Eukaryota</taxon>
        <taxon>Fungi</taxon>
        <taxon>Fungi incertae sedis</taxon>
        <taxon>Mucoromycota</taxon>
        <taxon>Glomeromycotina</taxon>
        <taxon>Glomeromycetes</taxon>
        <taxon>Diversisporales</taxon>
        <taxon>Gigasporaceae</taxon>
        <taxon>Gigaspora</taxon>
    </lineage>
</organism>